<evidence type="ECO:0000313" key="1">
    <source>
        <dbReference type="EMBL" id="WCF29590.1"/>
    </source>
</evidence>
<geneLocation type="plasmid" evidence="1 2">
    <name>pXF-P1.CFBP8073</name>
</geneLocation>
<keyword evidence="1" id="KW-0614">Plasmid</keyword>
<accession>A0AAJ5UIY9</accession>
<dbReference type="InterPro" id="IPR047985">
    <property type="entry name" value="StbB-like"/>
</dbReference>
<reference evidence="1" key="1">
    <citation type="journal article" date="2022" name="Phytopathology">
        <title>Complete circularized genome resources of seven strains of Xylella fastidiosa subsp. fastidiosa using hybrid assembly reveals unknown plasmids.</title>
        <authorList>
            <person name="Velasco-Amo M.D.P."/>
            <person name="Arias-Giraldo L.F.F."/>
            <person name="Ecija M.R."/>
            <person name="De La Fuente L."/>
            <person name="Marco-Noales E."/>
            <person name="Moralejo E."/>
            <person name="Navas-Cort J.A."/>
            <person name="Landa B.B."/>
        </authorList>
    </citation>
    <scope>NUCLEOTIDE SEQUENCE</scope>
    <source>
        <strain evidence="1">CFBP8073</strain>
    </source>
</reference>
<dbReference type="EMBL" id="CP109888">
    <property type="protein sequence ID" value="WCF29590.1"/>
    <property type="molecule type" value="Genomic_DNA"/>
</dbReference>
<dbReference type="Gene3D" id="3.40.50.300">
    <property type="entry name" value="P-loop containing nucleotide triphosphate hydrolases"/>
    <property type="match status" value="1"/>
</dbReference>
<dbReference type="Proteomes" id="UP001211513">
    <property type="component" value="Plasmid pXF-P1.CFBP8073"/>
</dbReference>
<sequence length="235" mass="26168">MKVAVMSFSGNVGKTTVAGHLLKPRMGDAPIFSIESINSGADADGLNVEKMKGKKFGELVDELMPLDSAIIDVGASNVEDFLKLMQQYDGSHEEFDFFVVPVVKEKKVQADTVNTIRALQKLGIERKKIRMVFNKVEVDESVTDEFAALFGLAESEKSFIIRPEAVIYSNEVFERLKVVGKSLGDITADETDYRAQLRHAKGDDEKEKCVRMVALKRLAVTANKNLDDIFKTLFK</sequence>
<dbReference type="NCBIfam" id="NF041292">
    <property type="entry name" value="StbB"/>
    <property type="match status" value="1"/>
</dbReference>
<organism evidence="1 2">
    <name type="scientific">Xylella fastidiosa subsp. fastidiosa</name>
    <dbReference type="NCBI Taxonomy" id="644356"/>
    <lineage>
        <taxon>Bacteria</taxon>
        <taxon>Pseudomonadati</taxon>
        <taxon>Pseudomonadota</taxon>
        <taxon>Gammaproteobacteria</taxon>
        <taxon>Lysobacterales</taxon>
        <taxon>Lysobacteraceae</taxon>
        <taxon>Xylella</taxon>
    </lineage>
</organism>
<protein>
    <submittedName>
        <fullName evidence="1">Plasmid stabilization protein</fullName>
    </submittedName>
</protein>
<dbReference type="AlphaFoldDB" id="A0AAJ5UIY9"/>
<proteinExistence type="predicted"/>
<gene>
    <name evidence="1" type="ORF">OK117_12405</name>
</gene>
<reference evidence="1" key="2">
    <citation type="submission" date="2022-10" db="EMBL/GenBank/DDBJ databases">
        <authorList>
            <person name="Landa B."/>
            <person name="Arias-Giraldo L.F."/>
            <person name="Roman-Ecija M."/>
            <person name="Velasco-Amo M.P."/>
            <person name="De La Fuente L."/>
            <person name="Marco-Noales E."/>
            <person name="Moralejo E."/>
        </authorList>
    </citation>
    <scope>NUCLEOTIDE SEQUENCE</scope>
    <source>
        <strain evidence="1">CFBP8073</strain>
        <plasmid evidence="1">pXF-P1.CFBP8073</plasmid>
    </source>
</reference>
<dbReference type="RefSeq" id="WP_058565116.1">
    <property type="nucleotide sequence ID" value="NZ_CP109888.1"/>
</dbReference>
<name>A0AAJ5UIY9_XYLFS</name>
<dbReference type="SUPFAM" id="SSF52540">
    <property type="entry name" value="P-loop containing nucleoside triphosphate hydrolases"/>
    <property type="match status" value="1"/>
</dbReference>
<evidence type="ECO:0000313" key="2">
    <source>
        <dbReference type="Proteomes" id="UP001211513"/>
    </source>
</evidence>
<dbReference type="InterPro" id="IPR027417">
    <property type="entry name" value="P-loop_NTPase"/>
</dbReference>